<dbReference type="AlphaFoldDB" id="A0A2S4Q1S0"/>
<evidence type="ECO:0000313" key="4">
    <source>
        <dbReference type="EMBL" id="POS88212.1"/>
    </source>
</evidence>
<dbReference type="OrthoDB" id="5294180at2759"/>
<keyword evidence="2" id="KW-0539">Nucleus</keyword>
<dbReference type="EMBL" id="PEDP01000019">
    <property type="protein sequence ID" value="POS88212.1"/>
    <property type="molecule type" value="Genomic_DNA"/>
</dbReference>
<accession>A0A2S4Q1S0</accession>
<reference evidence="4 5" key="1">
    <citation type="submission" date="2017-10" db="EMBL/GenBank/DDBJ databases">
        <title>Development of genomic resources for the powdery mildew, Erysiphe pulchra.</title>
        <authorList>
            <person name="Wadl P.A."/>
            <person name="Mack B.M."/>
            <person name="Moore G."/>
            <person name="Beltz S.B."/>
        </authorList>
    </citation>
    <scope>NUCLEOTIDE SEQUENCE [LARGE SCALE GENOMIC DNA]</scope>
    <source>
        <strain evidence="4">Cflorida</strain>
    </source>
</reference>
<name>A0A2S4Q1S0_9PEZI</name>
<evidence type="ECO:0000256" key="2">
    <source>
        <dbReference type="ARBA" id="ARBA00023242"/>
    </source>
</evidence>
<dbReference type="SMART" id="SM00066">
    <property type="entry name" value="GAL4"/>
    <property type="match status" value="1"/>
</dbReference>
<dbReference type="PANTHER" id="PTHR37534:SF12">
    <property type="entry name" value="ZN(2)-C6 FUNGAL-TYPE DOMAIN-CONTAINING PROTEIN"/>
    <property type="match status" value="1"/>
</dbReference>
<proteinExistence type="predicted"/>
<dbReference type="STRING" id="225359.A0A2S4Q1S0"/>
<dbReference type="GO" id="GO:0008270">
    <property type="term" value="F:zinc ion binding"/>
    <property type="evidence" value="ECO:0007669"/>
    <property type="project" value="InterPro"/>
</dbReference>
<sequence>MAITQYKPKELTKSCPSSKLRNSKDKVQLHRRSRTGCYTCRLRRKKCDEGTPSCSACKHLGLKCDYKRPLWWSNNEQRRLQKEKVKLIIKRRKLAEKSSSNVNQIMVSRGETPLEFSRSISTSLDLPNTHDRSRSTSIDSQLSALDFNTQVPRTNCYISEADIISSHAHCAAVSPEYFPVYDEVHVDNDFCVPQLSNYSESTVSDFNNFQPDTVSESMLPLLDHKISWNYNFLEENQEMWLENSPGEGLHDFSHSASFSCSRDSLREFDLSAGDRRLLGFFISDVLPIAFPILEMNIRGSSCTDHVISALQKNKCYLHCCLSIAAQHFKASNQIQDVQIDEDVIRHRNITISELCGALERDSNHDTTLEALLGMIILQGCVGRLEDTLPDIPWYQHFQAATSLVQKLDLHQLNAGKTHDYINASSNMTMTAWIDILGATMLGRAPIFAHTYRERHLSETNSSMGLQNLMGCDDHVLYLISEIACLEALKNGGMGEFELCHHVEQLGYQISLTEDGDAGSSVCFNTFGELLPEKMSRNVTDAFRIAARIYLCSLVPGFKIIDDKIMALINKLTYLLAFIPSGPTGFDRSLVWVYLIVGSATTVESPFRAVLSERLLALGDQATFGCLGRVSCILKEVWSQIDDCVYENGPIGYISWRDVMHSLGWDYLLI</sequence>
<protein>
    <recommendedName>
        <fullName evidence="3">Zn(2)-C6 fungal-type domain-containing protein</fullName>
    </recommendedName>
</protein>
<dbReference type="InterPro" id="IPR036864">
    <property type="entry name" value="Zn2-C6_fun-type_DNA-bd_sf"/>
</dbReference>
<dbReference type="SUPFAM" id="SSF57701">
    <property type="entry name" value="Zn2/Cys6 DNA-binding domain"/>
    <property type="match status" value="1"/>
</dbReference>
<comment type="subcellular location">
    <subcellularLocation>
        <location evidence="1">Nucleus</location>
    </subcellularLocation>
</comment>
<evidence type="ECO:0000259" key="3">
    <source>
        <dbReference type="PROSITE" id="PS50048"/>
    </source>
</evidence>
<dbReference type="GO" id="GO:0000981">
    <property type="term" value="F:DNA-binding transcription factor activity, RNA polymerase II-specific"/>
    <property type="evidence" value="ECO:0007669"/>
    <property type="project" value="InterPro"/>
</dbReference>
<dbReference type="Pfam" id="PF11951">
    <property type="entry name" value="Fungal_trans_2"/>
    <property type="match status" value="1"/>
</dbReference>
<dbReference type="InterPro" id="IPR001138">
    <property type="entry name" value="Zn2Cys6_DnaBD"/>
</dbReference>
<evidence type="ECO:0000256" key="1">
    <source>
        <dbReference type="ARBA" id="ARBA00004123"/>
    </source>
</evidence>
<dbReference type="Gene3D" id="4.10.240.10">
    <property type="entry name" value="Zn(2)-C6 fungal-type DNA-binding domain"/>
    <property type="match status" value="1"/>
</dbReference>
<dbReference type="CDD" id="cd00067">
    <property type="entry name" value="GAL4"/>
    <property type="match status" value="1"/>
</dbReference>
<dbReference type="PANTHER" id="PTHR37534">
    <property type="entry name" value="TRANSCRIPTIONAL ACTIVATOR PROTEIN UGA3"/>
    <property type="match status" value="1"/>
</dbReference>
<dbReference type="PROSITE" id="PS00463">
    <property type="entry name" value="ZN2_CY6_FUNGAL_1"/>
    <property type="match status" value="1"/>
</dbReference>
<dbReference type="Pfam" id="PF00172">
    <property type="entry name" value="Zn_clus"/>
    <property type="match status" value="1"/>
</dbReference>
<dbReference type="GO" id="GO:0005634">
    <property type="term" value="C:nucleus"/>
    <property type="evidence" value="ECO:0007669"/>
    <property type="project" value="UniProtKB-SubCell"/>
</dbReference>
<feature type="domain" description="Zn(2)-C6 fungal-type" evidence="3">
    <location>
        <begin position="36"/>
        <end position="66"/>
    </location>
</feature>
<comment type="caution">
    <text evidence="4">The sequence shown here is derived from an EMBL/GenBank/DDBJ whole genome shotgun (WGS) entry which is preliminary data.</text>
</comment>
<keyword evidence="5" id="KW-1185">Reference proteome</keyword>
<dbReference type="Proteomes" id="UP000237438">
    <property type="component" value="Unassembled WGS sequence"/>
</dbReference>
<gene>
    <name evidence="4" type="ORF">EPUL_000801</name>
</gene>
<organism evidence="4 5">
    <name type="scientific">Erysiphe pulchra</name>
    <dbReference type="NCBI Taxonomy" id="225359"/>
    <lineage>
        <taxon>Eukaryota</taxon>
        <taxon>Fungi</taxon>
        <taxon>Dikarya</taxon>
        <taxon>Ascomycota</taxon>
        <taxon>Pezizomycotina</taxon>
        <taxon>Leotiomycetes</taxon>
        <taxon>Erysiphales</taxon>
        <taxon>Erysiphaceae</taxon>
        <taxon>Erysiphe</taxon>
    </lineage>
</organism>
<dbReference type="InterPro" id="IPR021858">
    <property type="entry name" value="Fun_TF"/>
</dbReference>
<dbReference type="PROSITE" id="PS50048">
    <property type="entry name" value="ZN2_CY6_FUNGAL_2"/>
    <property type="match status" value="1"/>
</dbReference>
<evidence type="ECO:0000313" key="5">
    <source>
        <dbReference type="Proteomes" id="UP000237438"/>
    </source>
</evidence>